<protein>
    <submittedName>
        <fullName evidence="1">DUF2147 domain-containing protein</fullName>
    </submittedName>
</protein>
<gene>
    <name evidence="1" type="ORF">EC580_007150</name>
</gene>
<sequence>MMQGALRGLYGFVLAPLFLGIGAAQAGGLDQDILGVWQTAHGHSYIRIYDKDGGYFGQSVVHPTDSVQQARAAGQPQILAHFLSQRPGVWSHGTIYDPDNKTHFQGILTLLSPDRLKVYGYVGLQWLGGETIWTKVHGREGKWNPYGQDG</sequence>
<keyword evidence="2" id="KW-1185">Reference proteome</keyword>
<dbReference type="EMBL" id="CP127527">
    <property type="protein sequence ID" value="XRI78437.1"/>
    <property type="molecule type" value="Genomic_DNA"/>
</dbReference>
<accession>A0ACD5HRT5</accession>
<evidence type="ECO:0000313" key="1">
    <source>
        <dbReference type="EMBL" id="XRI78437.1"/>
    </source>
</evidence>
<proteinExistence type="predicted"/>
<reference evidence="1 2" key="1">
    <citation type="journal article" date="2019" name="Int. J. Syst. Evol. Microbiol.">
        <title>Acidithiobacillus sulfuriphilus sp. nov.: an extremely acidophilic sulfur-oxidizing chemolithotroph isolated from a neutral pH environment.</title>
        <authorList>
            <person name="Falagan C."/>
            <person name="Moya-Beltran A."/>
            <person name="Castro M."/>
            <person name="Quatrini R."/>
            <person name="Johnson D.B."/>
        </authorList>
    </citation>
    <scope>NUCLEOTIDE SEQUENCE [LARGE SCALE GENOMIC DNA]</scope>
    <source>
        <strain evidence="1 2">CJ-2</strain>
    </source>
</reference>
<name>A0ACD5HRT5_9PROT</name>
<evidence type="ECO:0000313" key="2">
    <source>
        <dbReference type="Proteomes" id="UP000271650"/>
    </source>
</evidence>
<dbReference type="Proteomes" id="UP000271650">
    <property type="component" value="Chromosome"/>
</dbReference>
<organism evidence="1 2">
    <name type="scientific">Acidithiobacillus sulfuriphilus</name>
    <dbReference type="NCBI Taxonomy" id="1867749"/>
    <lineage>
        <taxon>Bacteria</taxon>
        <taxon>Pseudomonadati</taxon>
        <taxon>Pseudomonadota</taxon>
        <taxon>Acidithiobacillia</taxon>
        <taxon>Acidithiobacillales</taxon>
        <taxon>Acidithiobacillaceae</taxon>
        <taxon>Acidithiobacillus</taxon>
    </lineage>
</organism>